<evidence type="ECO:0000313" key="2">
    <source>
        <dbReference type="EMBL" id="TRY18273.1"/>
    </source>
</evidence>
<protein>
    <submittedName>
        <fullName evidence="2">DUF937 domain-containing protein</fullName>
    </submittedName>
</protein>
<evidence type="ECO:0000313" key="3">
    <source>
        <dbReference type="Proteomes" id="UP000317638"/>
    </source>
</evidence>
<gene>
    <name evidence="2" type="ORF">FOJ82_09560</name>
</gene>
<evidence type="ECO:0000256" key="1">
    <source>
        <dbReference type="SAM" id="MobiDB-lite"/>
    </source>
</evidence>
<accession>A0A553K0P5</accession>
<dbReference type="Proteomes" id="UP000317638">
    <property type="component" value="Unassembled WGS sequence"/>
</dbReference>
<dbReference type="EMBL" id="VKKG01000003">
    <property type="protein sequence ID" value="TRY18273.1"/>
    <property type="molecule type" value="Genomic_DNA"/>
</dbReference>
<keyword evidence="3" id="KW-1185">Reference proteome</keyword>
<dbReference type="AlphaFoldDB" id="A0A553K0P5"/>
<dbReference type="OrthoDB" id="3577641at2"/>
<reference evidence="2 3" key="1">
    <citation type="submission" date="2019-07" db="EMBL/GenBank/DDBJ databases">
        <authorList>
            <person name="Zhou L.-Y."/>
        </authorList>
    </citation>
    <scope>NUCLEOTIDE SEQUENCE [LARGE SCALE GENOMIC DNA]</scope>
    <source>
        <strain evidence="2 3">YIM 101269</strain>
    </source>
</reference>
<proteinExistence type="predicted"/>
<dbReference type="Pfam" id="PF06078">
    <property type="entry name" value="DUF937"/>
    <property type="match status" value="1"/>
</dbReference>
<organism evidence="2 3">
    <name type="scientific">Tessaracoccus rhinocerotis</name>
    <dbReference type="NCBI Taxonomy" id="1689449"/>
    <lineage>
        <taxon>Bacteria</taxon>
        <taxon>Bacillati</taxon>
        <taxon>Actinomycetota</taxon>
        <taxon>Actinomycetes</taxon>
        <taxon>Propionibacteriales</taxon>
        <taxon>Propionibacteriaceae</taxon>
        <taxon>Tessaracoccus</taxon>
    </lineage>
</organism>
<feature type="compositionally biased region" description="Basic and acidic residues" evidence="1">
    <location>
        <begin position="211"/>
        <end position="223"/>
    </location>
</feature>
<sequence>MNAVNEILNRIPLDQLAGELGTDEATAEQAARQAVATLMGGMQANAASSPAGEASLAGALDQHSSSHFYTDSRVDLNQVDTADGEKIVSHVLGSSDAPPAALGGLLGNEQVGKLLRMLAPIVLGYLAGKVTKGGFGDILGGVLGGDQSAGRQQTGGGGGLGDILGQILGGGGGGATTTGESVQQGESPFNVPDSGGSTDKFPTEEFPTGSEEPRRRAEEKEEGGGGVLGDILGGIFGKK</sequence>
<feature type="compositionally biased region" description="Gly residues" evidence="1">
    <location>
        <begin position="224"/>
        <end position="239"/>
    </location>
</feature>
<name>A0A553K0P5_9ACTN</name>
<dbReference type="InterPro" id="IPR009282">
    <property type="entry name" value="DUF937"/>
</dbReference>
<comment type="caution">
    <text evidence="2">The sequence shown here is derived from an EMBL/GenBank/DDBJ whole genome shotgun (WGS) entry which is preliminary data.</text>
</comment>
<dbReference type="RefSeq" id="WP_143938249.1">
    <property type="nucleotide sequence ID" value="NZ_VKKG01000003.1"/>
</dbReference>
<feature type="region of interest" description="Disordered" evidence="1">
    <location>
        <begin position="171"/>
        <end position="239"/>
    </location>
</feature>